<dbReference type="GO" id="GO:0019563">
    <property type="term" value="P:glycerol catabolic process"/>
    <property type="evidence" value="ECO:0007669"/>
    <property type="project" value="TreeGrafter"/>
</dbReference>
<dbReference type="PANTHER" id="PTHR28629:SF4">
    <property type="entry name" value="TRIOKINASE_FMN CYCLASE"/>
    <property type="match status" value="1"/>
</dbReference>
<dbReference type="InterPro" id="IPR050861">
    <property type="entry name" value="Dihydroxyacetone_Kinase"/>
</dbReference>
<organism evidence="2 3">
    <name type="scientific">Chromobacterium rhizoryzae</name>
    <dbReference type="NCBI Taxonomy" id="1778675"/>
    <lineage>
        <taxon>Bacteria</taxon>
        <taxon>Pseudomonadati</taxon>
        <taxon>Pseudomonadota</taxon>
        <taxon>Betaproteobacteria</taxon>
        <taxon>Neisseriales</taxon>
        <taxon>Chromobacteriaceae</taxon>
        <taxon>Chromobacterium</taxon>
    </lineage>
</organism>
<keyword evidence="2" id="KW-0808">Transferase</keyword>
<keyword evidence="2" id="KW-0418">Kinase</keyword>
<evidence type="ECO:0000259" key="1">
    <source>
        <dbReference type="PROSITE" id="PS51481"/>
    </source>
</evidence>
<dbReference type="GO" id="GO:0004371">
    <property type="term" value="F:glycerone kinase activity"/>
    <property type="evidence" value="ECO:0007669"/>
    <property type="project" value="InterPro"/>
</dbReference>
<dbReference type="PROSITE" id="PS51481">
    <property type="entry name" value="DHAK"/>
    <property type="match status" value="1"/>
</dbReference>
<dbReference type="PANTHER" id="PTHR28629">
    <property type="entry name" value="TRIOKINASE/FMN CYCLASE"/>
    <property type="match status" value="1"/>
</dbReference>
<dbReference type="FunFam" id="3.40.50.10440:FF:000001">
    <property type="entry name" value="Dihydroxyacetone kinase, DhaK subunit"/>
    <property type="match status" value="1"/>
</dbReference>
<sequence>MNRILNHPDRMVEDMLIGFLAAHNGSVVATGNPRVLKSIYAGAPGRVGIVSGGGSGHEPAFLGYLGRHLLDAVAVGEVFSSPSAKSFADAFAAADGGAGVVCLYGNYAGDNMNVKMAMRLAEQAGVRVEAVVANDDVPSAPAQERERRRGVAGEILMWKVAAAHAAQGGSLEQVADAARQAIAHTRSMGIGLSACTIPAAGKANFHISDGQMEVGIGHHGEPGVQVLPTASARQMAELMLETLLADLPLQQGDRVALLLSGMGATPLMEQYILYGELSAQLQVRGIQVDRPLVGNYFTALEMMGASVTLMKLTPELAAGLDHPCQSPAWTVGALPC</sequence>
<dbReference type="KEGG" id="crz:D1345_15015"/>
<keyword evidence="3" id="KW-1185">Reference proteome</keyword>
<gene>
    <name evidence="2" type="ORF">D1345_15015</name>
</gene>
<evidence type="ECO:0000313" key="2">
    <source>
        <dbReference type="EMBL" id="AXT47416.1"/>
    </source>
</evidence>
<dbReference type="GO" id="GO:0005829">
    <property type="term" value="C:cytosol"/>
    <property type="evidence" value="ECO:0007669"/>
    <property type="project" value="TreeGrafter"/>
</dbReference>
<dbReference type="RefSeq" id="WP_118268095.1">
    <property type="nucleotide sequence ID" value="NZ_CP031968.1"/>
</dbReference>
<dbReference type="Pfam" id="PF02733">
    <property type="entry name" value="Dak1"/>
    <property type="match status" value="1"/>
</dbReference>
<protein>
    <submittedName>
        <fullName evidence="2">Dihydroxyacetone kinase</fullName>
    </submittedName>
</protein>
<dbReference type="AlphaFoldDB" id="A0AAD0RUV2"/>
<dbReference type="Proteomes" id="UP000259465">
    <property type="component" value="Chromosome"/>
</dbReference>
<proteinExistence type="predicted"/>
<evidence type="ECO:0000313" key="3">
    <source>
        <dbReference type="Proteomes" id="UP000259465"/>
    </source>
</evidence>
<accession>A0AAD0RUV2</accession>
<dbReference type="SUPFAM" id="SSF82549">
    <property type="entry name" value="DAK1/DegV-like"/>
    <property type="match status" value="1"/>
</dbReference>
<reference evidence="2 3" key="1">
    <citation type="submission" date="2018-08" db="EMBL/GenBank/DDBJ databases">
        <title>Complete genome sequence of JP2-74.</title>
        <authorList>
            <person name="Wu L."/>
        </authorList>
    </citation>
    <scope>NUCLEOTIDE SEQUENCE [LARGE SCALE GENOMIC DNA]</scope>
    <source>
        <strain evidence="2 3">JP2-74</strain>
    </source>
</reference>
<dbReference type="Gene3D" id="3.40.50.10440">
    <property type="entry name" value="Dihydroxyacetone kinase, domain 1"/>
    <property type="match status" value="1"/>
</dbReference>
<dbReference type="InterPro" id="IPR004006">
    <property type="entry name" value="DhaK_dom"/>
</dbReference>
<dbReference type="Gene3D" id="3.30.1180.20">
    <property type="entry name" value="Dihydroxyacetone kinase, domain 2"/>
    <property type="match status" value="1"/>
</dbReference>
<name>A0AAD0RUV2_9NEIS</name>
<dbReference type="EMBL" id="CP031968">
    <property type="protein sequence ID" value="AXT47416.1"/>
    <property type="molecule type" value="Genomic_DNA"/>
</dbReference>
<feature type="domain" description="DhaK" evidence="1">
    <location>
        <begin position="7"/>
        <end position="329"/>
    </location>
</feature>